<dbReference type="NCBIfam" id="TIGR00172">
    <property type="entry name" value="maf"/>
    <property type="match status" value="1"/>
</dbReference>
<name>A0A7S3EIF5_9RHOD</name>
<gene>
    <name evidence="3" type="ORF">RMAR00112_LOCUS24279</name>
</gene>
<evidence type="ECO:0000313" key="3">
    <source>
        <dbReference type="EMBL" id="CAE0056233.1"/>
    </source>
</evidence>
<dbReference type="EMBL" id="HBHW01031580">
    <property type="protein sequence ID" value="CAE0056233.1"/>
    <property type="molecule type" value="Transcribed_RNA"/>
</dbReference>
<dbReference type="Gene3D" id="3.90.950.10">
    <property type="match status" value="1"/>
</dbReference>
<dbReference type="InterPro" id="IPR029001">
    <property type="entry name" value="ITPase-like_fam"/>
</dbReference>
<dbReference type="PANTHER" id="PTHR43213">
    <property type="entry name" value="BIFUNCTIONAL DTTP/UTP PYROPHOSPHATASE/METHYLTRANSFERASE PROTEIN-RELATED"/>
    <property type="match status" value="1"/>
</dbReference>
<comment type="cofactor">
    <cofactor evidence="1">
        <name>a divalent metal cation</name>
        <dbReference type="ChEBI" id="CHEBI:60240"/>
    </cofactor>
</comment>
<dbReference type="PIRSF" id="PIRSF006305">
    <property type="entry name" value="Maf"/>
    <property type="match status" value="1"/>
</dbReference>
<protein>
    <recommendedName>
        <fullName evidence="4">Septum formation protein Maf</fullName>
    </recommendedName>
</protein>
<dbReference type="HAMAP" id="MF_00528">
    <property type="entry name" value="Maf"/>
    <property type="match status" value="1"/>
</dbReference>
<evidence type="ECO:0000256" key="1">
    <source>
        <dbReference type="ARBA" id="ARBA00001968"/>
    </source>
</evidence>
<dbReference type="PANTHER" id="PTHR43213:SF5">
    <property type="entry name" value="BIFUNCTIONAL DTTP_UTP PYROPHOSPHATASE_METHYLTRANSFERASE PROTEIN-RELATED"/>
    <property type="match status" value="1"/>
</dbReference>
<evidence type="ECO:0000256" key="2">
    <source>
        <dbReference type="ARBA" id="ARBA00022801"/>
    </source>
</evidence>
<dbReference type="AlphaFoldDB" id="A0A7S3EIF5"/>
<dbReference type="Pfam" id="PF02545">
    <property type="entry name" value="Maf"/>
    <property type="match status" value="1"/>
</dbReference>
<evidence type="ECO:0008006" key="4">
    <source>
        <dbReference type="Google" id="ProtNLM"/>
    </source>
</evidence>
<keyword evidence="2" id="KW-0378">Hydrolase</keyword>
<organism evidence="3">
    <name type="scientific">Rhodosorus marinus</name>
    <dbReference type="NCBI Taxonomy" id="101924"/>
    <lineage>
        <taxon>Eukaryota</taxon>
        <taxon>Rhodophyta</taxon>
        <taxon>Stylonematophyceae</taxon>
        <taxon>Stylonematales</taxon>
        <taxon>Stylonemataceae</taxon>
        <taxon>Rhodosorus</taxon>
    </lineage>
</organism>
<sequence>MIVQHLPYLSSKRIVLASQSPRRREILDLLGLKHEVVVSGFEENLDKSSFSHPGEYVLENARCKAEEVAKRFIGSDTPPDLVIGSDTVVVLDNKILEKPLSEAEAFTMLQSLSNRNHTVLTSVALFLKDAKTCSASFYEATNVSFAELNDNLIWEYIRTKEPMDKAGAYGIQGIGGSLVKVSPCTIRTRDKTSAYRVINIDILSPAPLILLKN</sequence>
<proteinExistence type="inferred from homology"/>
<dbReference type="InterPro" id="IPR003697">
    <property type="entry name" value="Maf-like"/>
</dbReference>
<dbReference type="SUPFAM" id="SSF52972">
    <property type="entry name" value="ITPase-like"/>
    <property type="match status" value="1"/>
</dbReference>
<accession>A0A7S3EIF5</accession>
<dbReference type="GO" id="GO:0047429">
    <property type="term" value="F:nucleoside triphosphate diphosphatase activity"/>
    <property type="evidence" value="ECO:0007669"/>
    <property type="project" value="InterPro"/>
</dbReference>
<dbReference type="CDD" id="cd00555">
    <property type="entry name" value="Maf"/>
    <property type="match status" value="1"/>
</dbReference>
<reference evidence="3" key="1">
    <citation type="submission" date="2021-01" db="EMBL/GenBank/DDBJ databases">
        <authorList>
            <person name="Corre E."/>
            <person name="Pelletier E."/>
            <person name="Niang G."/>
            <person name="Scheremetjew M."/>
            <person name="Finn R."/>
            <person name="Kale V."/>
            <person name="Holt S."/>
            <person name="Cochrane G."/>
            <person name="Meng A."/>
            <person name="Brown T."/>
            <person name="Cohen L."/>
        </authorList>
    </citation>
    <scope>NUCLEOTIDE SEQUENCE</scope>
    <source>
        <strain evidence="3">CCMP 769</strain>
    </source>
</reference>